<dbReference type="HOGENOM" id="CLU_084265_0_0_1"/>
<dbReference type="GO" id="GO:0005576">
    <property type="term" value="C:extracellular region"/>
    <property type="evidence" value="ECO:0007669"/>
    <property type="project" value="TreeGrafter"/>
</dbReference>
<feature type="compositionally biased region" description="Low complexity" evidence="1">
    <location>
        <begin position="170"/>
        <end position="189"/>
    </location>
</feature>
<feature type="signal peptide" evidence="3">
    <location>
        <begin position="1"/>
        <end position="18"/>
    </location>
</feature>
<feature type="transmembrane region" description="Helical" evidence="2">
    <location>
        <begin position="194"/>
        <end position="219"/>
    </location>
</feature>
<evidence type="ECO:0000313" key="4">
    <source>
        <dbReference type="EMBL" id="EXU99281.1"/>
    </source>
</evidence>
<name>A0A014P7U0_9HYPO</name>
<gene>
    <name evidence="4" type="ORF">X797_007711</name>
</gene>
<dbReference type="eggNOG" id="ENOG502SR1T">
    <property type="taxonomic scope" value="Eukaryota"/>
</dbReference>
<accession>A0A014P7U0</accession>
<feature type="chain" id="PRO_5001473262" evidence="3">
    <location>
        <begin position="19"/>
        <end position="288"/>
    </location>
</feature>
<feature type="compositionally biased region" description="Basic and acidic residues" evidence="1">
    <location>
        <begin position="278"/>
        <end position="288"/>
    </location>
</feature>
<dbReference type="InterPro" id="IPR021054">
    <property type="entry name" value="Cell_wall_mannoprotein_1"/>
</dbReference>
<dbReference type="Pfam" id="PF12296">
    <property type="entry name" value="HsbA"/>
    <property type="match status" value="1"/>
</dbReference>
<keyword evidence="3" id="KW-0732">Signal</keyword>
<feature type="region of interest" description="Disordered" evidence="1">
    <location>
        <begin position="227"/>
        <end position="288"/>
    </location>
</feature>
<evidence type="ECO:0000256" key="2">
    <source>
        <dbReference type="SAM" id="Phobius"/>
    </source>
</evidence>
<protein>
    <submittedName>
        <fullName evidence="4">Hydrophobic surface binding protein A family protein</fullName>
    </submittedName>
</protein>
<reference evidence="4 5" key="1">
    <citation type="submission" date="2014-02" db="EMBL/GenBank/DDBJ databases">
        <title>The genome sequence of the entomopathogenic fungus Metarhizium robertsii ARSEF 2575.</title>
        <authorList>
            <person name="Giuliano Garisto Donzelli B."/>
            <person name="Roe B.A."/>
            <person name="Macmil S.L."/>
            <person name="Krasnoff S.B."/>
            <person name="Gibson D.M."/>
        </authorList>
    </citation>
    <scope>NUCLEOTIDE SEQUENCE [LARGE SCALE GENOMIC DNA]</scope>
    <source>
        <strain evidence="4 5">ARSEF 2575</strain>
    </source>
</reference>
<feature type="compositionally biased region" description="Basic and acidic residues" evidence="1">
    <location>
        <begin position="248"/>
        <end position="269"/>
    </location>
</feature>
<organism evidence="4 5">
    <name type="scientific">Metarhizium robertsii</name>
    <dbReference type="NCBI Taxonomy" id="568076"/>
    <lineage>
        <taxon>Eukaryota</taxon>
        <taxon>Fungi</taxon>
        <taxon>Dikarya</taxon>
        <taxon>Ascomycota</taxon>
        <taxon>Pezizomycotina</taxon>
        <taxon>Sordariomycetes</taxon>
        <taxon>Hypocreomycetidae</taxon>
        <taxon>Hypocreales</taxon>
        <taxon>Clavicipitaceae</taxon>
        <taxon>Metarhizium</taxon>
    </lineage>
</organism>
<dbReference type="Proteomes" id="UP000030151">
    <property type="component" value="Unassembled WGS sequence"/>
</dbReference>
<dbReference type="PANTHER" id="PTHR38123">
    <property type="entry name" value="CELL WALL SERINE-THREONINE-RICH GALACTOMANNOPROTEIN MP1 (AFU_ORTHOLOGUE AFUA_4G03240)"/>
    <property type="match status" value="1"/>
</dbReference>
<dbReference type="AlphaFoldDB" id="A0A014P7U0"/>
<evidence type="ECO:0000256" key="3">
    <source>
        <dbReference type="SAM" id="SignalP"/>
    </source>
</evidence>
<keyword evidence="2" id="KW-0812">Transmembrane</keyword>
<sequence>MKPPVTAALAFAAATVYAQIDVLTGALSNVSSSVEALDKATTNFNIDAIKTNADSLISTIAAGKDAVNASQVVTLVDSLGLNGPVLLQNKDFETLAADLKTKRPDIEKANACSDVHSRIAAINTGSLGLTEAIIAKVPQAAQPIVRQVAAGASRVLNQAQYDFSEDNCKDASPTASPTPSPTASSSADSKQTPVGAIVGGVLGGVGAMAVIGLCVFLFLRRRRQQRLKQGREPPVELGANDGPPPLLKDYKEECAKAERGGQETERVEMCADSTAIHEAPENARYELE</sequence>
<keyword evidence="2" id="KW-0472">Membrane</keyword>
<dbReference type="EMBL" id="JELW01000020">
    <property type="protein sequence ID" value="EXU99281.1"/>
    <property type="molecule type" value="Genomic_DNA"/>
</dbReference>
<feature type="region of interest" description="Disordered" evidence="1">
    <location>
        <begin position="166"/>
        <end position="191"/>
    </location>
</feature>
<dbReference type="Gene3D" id="1.20.1280.140">
    <property type="match status" value="1"/>
</dbReference>
<proteinExistence type="predicted"/>
<evidence type="ECO:0000313" key="5">
    <source>
        <dbReference type="Proteomes" id="UP000030151"/>
    </source>
</evidence>
<dbReference type="PANTHER" id="PTHR38123:SF6">
    <property type="entry name" value="CELL WALL SERINE-THREONINE-RICH GALACTOMANNOPROTEIN MP1 (AFU_ORTHOLOGUE AFUA_4G03240)"/>
    <property type="match status" value="1"/>
</dbReference>
<keyword evidence="2" id="KW-1133">Transmembrane helix</keyword>
<dbReference type="OrthoDB" id="2422134at2759"/>
<evidence type="ECO:0000256" key="1">
    <source>
        <dbReference type="SAM" id="MobiDB-lite"/>
    </source>
</evidence>
<comment type="caution">
    <text evidence="4">The sequence shown here is derived from an EMBL/GenBank/DDBJ whole genome shotgun (WGS) entry which is preliminary data.</text>
</comment>